<evidence type="ECO:0000313" key="4">
    <source>
        <dbReference type="Proteomes" id="UP000552883"/>
    </source>
</evidence>
<feature type="transmembrane region" description="Helical" evidence="2">
    <location>
        <begin position="78"/>
        <end position="95"/>
    </location>
</feature>
<dbReference type="OrthoDB" id="2004788at2"/>
<reference evidence="3 4" key="1">
    <citation type="submission" date="2020-08" db="EMBL/GenBank/DDBJ databases">
        <title>Sequencing the genomes of 1000 actinobacteria strains.</title>
        <authorList>
            <person name="Klenk H.-P."/>
        </authorList>
    </citation>
    <scope>NUCLEOTIDE SEQUENCE [LARGE SCALE GENOMIC DNA]</scope>
    <source>
        <strain evidence="3 4">DSM 23889</strain>
    </source>
</reference>
<dbReference type="Proteomes" id="UP000552883">
    <property type="component" value="Unassembled WGS sequence"/>
</dbReference>
<keyword evidence="2" id="KW-0472">Membrane</keyword>
<feature type="compositionally biased region" description="Acidic residues" evidence="1">
    <location>
        <begin position="146"/>
        <end position="163"/>
    </location>
</feature>
<feature type="transmembrane region" description="Helical" evidence="2">
    <location>
        <begin position="55"/>
        <end position="72"/>
    </location>
</feature>
<evidence type="ECO:0000256" key="1">
    <source>
        <dbReference type="SAM" id="MobiDB-lite"/>
    </source>
</evidence>
<evidence type="ECO:0008006" key="5">
    <source>
        <dbReference type="Google" id="ProtNLM"/>
    </source>
</evidence>
<dbReference type="EMBL" id="JACHBS010000001">
    <property type="protein sequence ID" value="MBB5617029.1"/>
    <property type="molecule type" value="Genomic_DNA"/>
</dbReference>
<keyword evidence="2" id="KW-1133">Transmembrane helix</keyword>
<comment type="caution">
    <text evidence="3">The sequence shown here is derived from an EMBL/GenBank/DDBJ whole genome shotgun (WGS) entry which is preliminary data.</text>
</comment>
<sequence length="342" mass="35306">MSDTPTTPEPQPEAQPQPQPQPQPSTSTPPPAPEPAESAVAAAAAATTPKPRSALALWSMIAGIVAMVGAIIPGLSFVAWIPALAAIVLGIIALVKKTPRRGQALTGVILGPVAWLVAIIVSIGFIAGIGSRVDDVAADAPEIVDEEPAPSEAAPEPEPEPEVVEPAPDVVYSGSGDTILQIELPAGPDSIGIATMTHSGRANFAVWSLDANLEQTDLLVNEIGSYSGTVPFNQTTGEQITAFEITADGPWTVTLRDVLSVREAPQGASTTGQGDDVLVYRGDATVADISHTGSSNFAVWSFGDRSDLLVNEIGTYSGQVRWQAGAALIQVSADGAWTIALQ</sequence>
<feature type="region of interest" description="Disordered" evidence="1">
    <location>
        <begin position="1"/>
        <end position="43"/>
    </location>
</feature>
<keyword evidence="4" id="KW-1185">Reference proteome</keyword>
<keyword evidence="2" id="KW-0812">Transmembrane</keyword>
<gene>
    <name evidence="3" type="ORF">BJ959_000525</name>
</gene>
<evidence type="ECO:0000313" key="3">
    <source>
        <dbReference type="EMBL" id="MBB5617029.1"/>
    </source>
</evidence>
<organism evidence="3 4">
    <name type="scientific">Microcella frigidaquae</name>
    <dbReference type="NCBI Taxonomy" id="424758"/>
    <lineage>
        <taxon>Bacteria</taxon>
        <taxon>Bacillati</taxon>
        <taxon>Actinomycetota</taxon>
        <taxon>Actinomycetes</taxon>
        <taxon>Micrococcales</taxon>
        <taxon>Microbacteriaceae</taxon>
        <taxon>Microcella</taxon>
    </lineage>
</organism>
<feature type="region of interest" description="Disordered" evidence="1">
    <location>
        <begin position="146"/>
        <end position="166"/>
    </location>
</feature>
<dbReference type="RefSeq" id="WP_052225263.1">
    <property type="nucleotide sequence ID" value="NZ_BAAANZ010000011.1"/>
</dbReference>
<feature type="transmembrane region" description="Helical" evidence="2">
    <location>
        <begin position="107"/>
        <end position="129"/>
    </location>
</feature>
<protein>
    <recommendedName>
        <fullName evidence="5">DUF4190 domain-containing protein</fullName>
    </recommendedName>
</protein>
<feature type="compositionally biased region" description="Pro residues" evidence="1">
    <location>
        <begin position="7"/>
        <end position="34"/>
    </location>
</feature>
<accession>A0A840XMA2</accession>
<dbReference type="AlphaFoldDB" id="A0A840XMA2"/>
<proteinExistence type="predicted"/>
<evidence type="ECO:0000256" key="2">
    <source>
        <dbReference type="SAM" id="Phobius"/>
    </source>
</evidence>
<name>A0A840XMA2_9MICO</name>